<accession>A0A951PAL6</accession>
<keyword evidence="3 5" id="KW-1133">Transmembrane helix</keyword>
<name>A0A951PAL6_9CYAN</name>
<evidence type="ECO:0000256" key="4">
    <source>
        <dbReference type="ARBA" id="ARBA00023136"/>
    </source>
</evidence>
<protein>
    <submittedName>
        <fullName evidence="6">DUF4870 domain-containing protein</fullName>
    </submittedName>
</protein>
<dbReference type="EMBL" id="JAHHHV010000066">
    <property type="protein sequence ID" value="MBW4466136.1"/>
    <property type="molecule type" value="Genomic_DNA"/>
</dbReference>
<feature type="transmembrane region" description="Helical" evidence="5">
    <location>
        <begin position="62"/>
        <end position="95"/>
    </location>
</feature>
<dbReference type="Proteomes" id="UP000707356">
    <property type="component" value="Unassembled WGS sequence"/>
</dbReference>
<evidence type="ECO:0000256" key="5">
    <source>
        <dbReference type="SAM" id="Phobius"/>
    </source>
</evidence>
<evidence type="ECO:0000256" key="2">
    <source>
        <dbReference type="ARBA" id="ARBA00022692"/>
    </source>
</evidence>
<keyword evidence="2 5" id="KW-0812">Transmembrane</keyword>
<reference evidence="6" key="2">
    <citation type="journal article" date="2022" name="Microbiol. Resour. Announc.">
        <title>Metagenome Sequencing to Explore Phylogenomics of Terrestrial Cyanobacteria.</title>
        <authorList>
            <person name="Ward R.D."/>
            <person name="Stajich J.E."/>
            <person name="Johansen J.R."/>
            <person name="Huntemann M."/>
            <person name="Clum A."/>
            <person name="Foster B."/>
            <person name="Foster B."/>
            <person name="Roux S."/>
            <person name="Palaniappan K."/>
            <person name="Varghese N."/>
            <person name="Mukherjee S."/>
            <person name="Reddy T.B.K."/>
            <person name="Daum C."/>
            <person name="Copeland A."/>
            <person name="Chen I.A."/>
            <person name="Ivanova N.N."/>
            <person name="Kyrpides N.C."/>
            <person name="Shapiro N."/>
            <person name="Eloe-Fadrosh E.A."/>
            <person name="Pietrasiak N."/>
        </authorList>
    </citation>
    <scope>NUCLEOTIDE SEQUENCE</scope>
    <source>
        <strain evidence="6">GSE-TBD4-15B</strain>
    </source>
</reference>
<comment type="caution">
    <text evidence="6">The sequence shown here is derived from an EMBL/GenBank/DDBJ whole genome shotgun (WGS) entry which is preliminary data.</text>
</comment>
<evidence type="ECO:0000256" key="1">
    <source>
        <dbReference type="ARBA" id="ARBA00004141"/>
    </source>
</evidence>
<feature type="transmembrane region" description="Helical" evidence="5">
    <location>
        <begin position="21"/>
        <end position="42"/>
    </location>
</feature>
<dbReference type="InterPro" id="IPR019109">
    <property type="entry name" value="MamF_MmsF"/>
</dbReference>
<organism evidence="6 7">
    <name type="scientific">Pegethrix bostrychoides GSE-TBD4-15B</name>
    <dbReference type="NCBI Taxonomy" id="2839662"/>
    <lineage>
        <taxon>Bacteria</taxon>
        <taxon>Bacillati</taxon>
        <taxon>Cyanobacteriota</taxon>
        <taxon>Cyanophyceae</taxon>
        <taxon>Oculatellales</taxon>
        <taxon>Oculatellaceae</taxon>
        <taxon>Pegethrix</taxon>
    </lineage>
</organism>
<reference evidence="6" key="1">
    <citation type="submission" date="2021-05" db="EMBL/GenBank/DDBJ databases">
        <authorList>
            <person name="Pietrasiak N."/>
            <person name="Ward R."/>
            <person name="Stajich J.E."/>
            <person name="Kurbessoian T."/>
        </authorList>
    </citation>
    <scope>NUCLEOTIDE SEQUENCE</scope>
    <source>
        <strain evidence="6">GSE-TBD4-15B</strain>
    </source>
</reference>
<evidence type="ECO:0000313" key="7">
    <source>
        <dbReference type="Proteomes" id="UP000707356"/>
    </source>
</evidence>
<dbReference type="AlphaFoldDB" id="A0A951PAL6"/>
<evidence type="ECO:0000256" key="3">
    <source>
        <dbReference type="ARBA" id="ARBA00022989"/>
    </source>
</evidence>
<dbReference type="Pfam" id="PF09685">
    <property type="entry name" value="MamF_MmsF"/>
    <property type="match status" value="1"/>
</dbReference>
<keyword evidence="4 5" id="KW-0472">Membrane</keyword>
<gene>
    <name evidence="6" type="ORF">KME07_11970</name>
</gene>
<proteinExistence type="predicted"/>
<comment type="subcellular location">
    <subcellularLocation>
        <location evidence="1">Membrane</location>
        <topology evidence="1">Multi-pass membrane protein</topology>
    </subcellularLocation>
</comment>
<sequence>MQQDHQPSIAQRKLLSALSHGAIFFSSLFVSIAVPIVILLITNDPVVKANAVESLNFHINTYIYAIIFALLIFFLIGIPLLVLLGIATFVMPIIAVVRVLGNPDRPYRYPFLFRIF</sequence>
<evidence type="ECO:0000313" key="6">
    <source>
        <dbReference type="EMBL" id="MBW4466136.1"/>
    </source>
</evidence>